<evidence type="ECO:0000313" key="3">
    <source>
        <dbReference type="Proteomes" id="UP000515708"/>
    </source>
</evidence>
<gene>
    <name evidence="2" type="ORF">FVO59_06525</name>
</gene>
<dbReference type="InterPro" id="IPR027417">
    <property type="entry name" value="P-loop_NTPase"/>
</dbReference>
<dbReference type="PANTHER" id="PTHR37291:SF1">
    <property type="entry name" value="TYPE IV METHYL-DIRECTED RESTRICTION ENZYME ECOKMCRB SUBUNIT"/>
    <property type="match status" value="1"/>
</dbReference>
<proteinExistence type="predicted"/>
<feature type="domain" description="AAA+ ATPase" evidence="1">
    <location>
        <begin position="495"/>
        <end position="664"/>
    </location>
</feature>
<dbReference type="GO" id="GO:0016887">
    <property type="term" value="F:ATP hydrolysis activity"/>
    <property type="evidence" value="ECO:0007669"/>
    <property type="project" value="InterPro"/>
</dbReference>
<accession>A0A7D7WGH2</accession>
<sequence>MPFHVRALSTAQLRHYGASDRIVNIGSDIKSVDEVRRHVLLDSQRARHRSSMDKELKTSERARFALEVLAERAPNGEYMSIADLWEAVRLRVPLTAYEAEINTRNLPRGETNWRFASSDLVAAGWLQKNPSLAGEWSITPKGLAAIRDYSGNELHLEAQRLSVIERDRRRNEVERALPERWVSDDNNQRRLLAAAEVIVDECLRKGLSAFAPGREVWTAHNIRDLHTLWAAAEKHDGKGFNANLELQIAGASDDQKLLMAEVLAFQLLPIARVMGHAKKRERVDSALKLMQHPVEIPRVFDTAFAGGAFNPGVGMQSHINRAVTVVLDVLLAWTELSDDEQQSALADPRRWRDVVMGTDQRFPTQRYALLYLVHPGFFGPVVSTEHREQIRSAFIGEIGGEFSDDADADLRAIMIALQVKEGKPIDLYDAAFEERWKKPAPPDPDDPPALEQPELDTEALDPRGFTPADVDFAGLAATTHLDVSWFRKLTSALYRRGQVILYGPPGTGKTYVARALAERLGKPGSVIKRIQFHPSYTYEDFFAGYRPVTDAAGQLSFSLTRGPLREIADEARKNPDVPHVLMIDEINRANLSKVFGELYYLLEYRNDPIDVLYAGSGDDGAKSFTLPPNVLIVGTMNTADRSIALLDSAMRRRFSFFELHPDVAPVKGILDRWAAEHPQSLPVADLFDLLNSSIRDREDRIGPSHLLRPGDFSEDDLRAVWEESILPLLEERHVGTGVDVHVRYGLDALFTALADKAGVSSES</sequence>
<name>A0A7D7WGH2_9MICO</name>
<dbReference type="Pfam" id="PF07728">
    <property type="entry name" value="AAA_5"/>
    <property type="match status" value="1"/>
</dbReference>
<dbReference type="InterPro" id="IPR052934">
    <property type="entry name" value="Methyl-DNA_Rec/Restrict_Enz"/>
</dbReference>
<dbReference type="SMART" id="SM00382">
    <property type="entry name" value="AAA"/>
    <property type="match status" value="1"/>
</dbReference>
<dbReference type="InterPro" id="IPR011704">
    <property type="entry name" value="ATPase_dyneun-rel_AAA"/>
</dbReference>
<dbReference type="EMBL" id="CP043732">
    <property type="protein sequence ID" value="QMU96914.1"/>
    <property type="molecule type" value="Genomic_DNA"/>
</dbReference>
<protein>
    <submittedName>
        <fullName evidence="2">AAA domain-containing protein</fullName>
    </submittedName>
</protein>
<evidence type="ECO:0000313" key="2">
    <source>
        <dbReference type="EMBL" id="QMU96914.1"/>
    </source>
</evidence>
<dbReference type="InterPro" id="IPR003593">
    <property type="entry name" value="AAA+_ATPase"/>
</dbReference>
<dbReference type="CDD" id="cd00009">
    <property type="entry name" value="AAA"/>
    <property type="match status" value="1"/>
</dbReference>
<dbReference type="REBASE" id="438079">
    <property type="entry name" value="MesB24McrBCP"/>
</dbReference>
<evidence type="ECO:0000259" key="1">
    <source>
        <dbReference type="SMART" id="SM00382"/>
    </source>
</evidence>
<reference evidence="2 3" key="1">
    <citation type="journal article" date="2020" name="Front. Microbiol.">
        <title>Design of Bacterial Strain-Specific qPCR Assays Using NGS Data and Publicly Available Resources and Its Application to Track Biocontrol Strains.</title>
        <authorList>
            <person name="Hernandez I."/>
            <person name="Sant C."/>
            <person name="Martinez R."/>
            <person name="Fernandez C."/>
        </authorList>
    </citation>
    <scope>NUCLEOTIDE SEQUENCE [LARGE SCALE GENOMIC DNA]</scope>
    <source>
        <strain evidence="2 3">B24</strain>
    </source>
</reference>
<dbReference type="PANTHER" id="PTHR37291">
    <property type="entry name" value="5-METHYLCYTOSINE-SPECIFIC RESTRICTION ENZYME B"/>
    <property type="match status" value="1"/>
</dbReference>
<dbReference type="SUPFAM" id="SSF52540">
    <property type="entry name" value="P-loop containing nucleoside triphosphate hydrolases"/>
    <property type="match status" value="1"/>
</dbReference>
<dbReference type="GO" id="GO:0005524">
    <property type="term" value="F:ATP binding"/>
    <property type="evidence" value="ECO:0007669"/>
    <property type="project" value="InterPro"/>
</dbReference>
<dbReference type="Proteomes" id="UP000515708">
    <property type="component" value="Chromosome"/>
</dbReference>
<dbReference type="AlphaFoldDB" id="A0A7D7WGH2"/>
<organism evidence="2 3">
    <name type="scientific">Microbacterium esteraromaticum</name>
    <dbReference type="NCBI Taxonomy" id="57043"/>
    <lineage>
        <taxon>Bacteria</taxon>
        <taxon>Bacillati</taxon>
        <taxon>Actinomycetota</taxon>
        <taxon>Actinomycetes</taxon>
        <taxon>Micrococcales</taxon>
        <taxon>Microbacteriaceae</taxon>
        <taxon>Microbacterium</taxon>
    </lineage>
</organism>
<dbReference type="Gene3D" id="3.40.50.300">
    <property type="entry name" value="P-loop containing nucleotide triphosphate hydrolases"/>
    <property type="match status" value="1"/>
</dbReference>